<name>A0A2N5PI34_MEDGN</name>
<dbReference type="AlphaFoldDB" id="A0A2N5PI34"/>
<proteinExistence type="predicted"/>
<accession>A0A2N5PI34</accession>
<sequence length="87" mass="9772">MEIVGKNYTTKKNGERVSTLQVLQPYEEYYNSADGSRGCVGMRTEAIYVGSYDISDLEIGMEIEIYYDKAVSTAKGTFQTVKKIIVL</sequence>
<evidence type="ECO:0000313" key="2">
    <source>
        <dbReference type="Proteomes" id="UP000234891"/>
    </source>
</evidence>
<dbReference type="Proteomes" id="UP000234891">
    <property type="component" value="Unassembled WGS sequence"/>
</dbReference>
<gene>
    <name evidence="1" type="ORF">CDL26_01405</name>
</gene>
<dbReference type="EMBL" id="NIHS01000002">
    <property type="protein sequence ID" value="PLT74753.1"/>
    <property type="molecule type" value="Genomic_DNA"/>
</dbReference>
<evidence type="ECO:0008006" key="3">
    <source>
        <dbReference type="Google" id="ProtNLM"/>
    </source>
</evidence>
<organism evidence="1 2">
    <name type="scientific">Mediterraneibacter gnavus</name>
    <name type="common">Ruminococcus gnavus</name>
    <dbReference type="NCBI Taxonomy" id="33038"/>
    <lineage>
        <taxon>Bacteria</taxon>
        <taxon>Bacillati</taxon>
        <taxon>Bacillota</taxon>
        <taxon>Clostridia</taxon>
        <taxon>Lachnospirales</taxon>
        <taxon>Lachnospiraceae</taxon>
        <taxon>Mediterraneibacter</taxon>
    </lineage>
</organism>
<evidence type="ECO:0000313" key="1">
    <source>
        <dbReference type="EMBL" id="PLT74753.1"/>
    </source>
</evidence>
<comment type="caution">
    <text evidence="1">The sequence shown here is derived from an EMBL/GenBank/DDBJ whole genome shotgun (WGS) entry which is preliminary data.</text>
</comment>
<dbReference type="RefSeq" id="WP_101869958.1">
    <property type="nucleotide sequence ID" value="NZ_CACRUK010000039.1"/>
</dbReference>
<protein>
    <recommendedName>
        <fullName evidence="3">DUF3127 domain-containing protein</fullName>
    </recommendedName>
</protein>
<reference evidence="1 2" key="1">
    <citation type="journal article" date="2017" name="Genome Med.">
        <title>A novel Ruminococcus gnavus clade enriched in inflammatory bowel disease patients.</title>
        <authorList>
            <person name="Hall A.B."/>
            <person name="Yassour M."/>
            <person name="Sauk J."/>
            <person name="Garner A."/>
            <person name="Jiang X."/>
            <person name="Arthur T."/>
            <person name="Lagoudas G.K."/>
            <person name="Vatanen T."/>
            <person name="Fornelos N."/>
            <person name="Wilson R."/>
            <person name="Bertha M."/>
            <person name="Cohen M."/>
            <person name="Garber J."/>
            <person name="Khalili H."/>
            <person name="Gevers D."/>
            <person name="Ananthakrishnan A.N."/>
            <person name="Kugathasan S."/>
            <person name="Lander E.S."/>
            <person name="Blainey P."/>
            <person name="Vlamakis H."/>
            <person name="Xavier R.J."/>
            <person name="Huttenhower C."/>
        </authorList>
    </citation>
    <scope>NUCLEOTIDE SEQUENCE [LARGE SCALE GENOMIC DNA]</scope>
    <source>
        <strain evidence="1 2">RJX1124</strain>
    </source>
</reference>